<feature type="compositionally biased region" description="Acidic residues" evidence="2">
    <location>
        <begin position="180"/>
        <end position="192"/>
    </location>
</feature>
<feature type="region of interest" description="Disordered" evidence="2">
    <location>
        <begin position="73"/>
        <end position="116"/>
    </location>
</feature>
<dbReference type="AlphaFoldDB" id="A0A9W7L597"/>
<dbReference type="GO" id="GO:0030041">
    <property type="term" value="P:actin filament polymerization"/>
    <property type="evidence" value="ECO:0007669"/>
    <property type="project" value="TreeGrafter"/>
</dbReference>
<dbReference type="GO" id="GO:0071203">
    <property type="term" value="C:WASH complex"/>
    <property type="evidence" value="ECO:0007669"/>
    <property type="project" value="InterPro"/>
</dbReference>
<protein>
    <submittedName>
        <fullName evidence="3">Uncharacterized protein</fullName>
    </submittedName>
</protein>
<feature type="region of interest" description="Disordered" evidence="2">
    <location>
        <begin position="171"/>
        <end position="192"/>
    </location>
</feature>
<dbReference type="Gene3D" id="1.20.5.110">
    <property type="match status" value="1"/>
</dbReference>
<evidence type="ECO:0000313" key="4">
    <source>
        <dbReference type="Proteomes" id="UP001165065"/>
    </source>
</evidence>
<evidence type="ECO:0000256" key="2">
    <source>
        <dbReference type="SAM" id="MobiDB-lite"/>
    </source>
</evidence>
<comment type="similarity">
    <text evidence="1">Belongs to the CCDC53 family.</text>
</comment>
<dbReference type="Pfam" id="PF10152">
    <property type="entry name" value="CCDC53"/>
    <property type="match status" value="1"/>
</dbReference>
<keyword evidence="4" id="KW-1185">Reference proteome</keyword>
<name>A0A9W7L597_9STRA</name>
<dbReference type="GO" id="GO:0006887">
    <property type="term" value="P:exocytosis"/>
    <property type="evidence" value="ECO:0007669"/>
    <property type="project" value="TreeGrafter"/>
</dbReference>
<comment type="caution">
    <text evidence="3">The sequence shown here is derived from an EMBL/GenBank/DDBJ whole genome shotgun (WGS) entry which is preliminary data.</text>
</comment>
<evidence type="ECO:0000313" key="3">
    <source>
        <dbReference type="EMBL" id="GMI31054.1"/>
    </source>
</evidence>
<dbReference type="EMBL" id="BRYA01000005">
    <property type="protein sequence ID" value="GMI31054.1"/>
    <property type="molecule type" value="Genomic_DNA"/>
</dbReference>
<feature type="compositionally biased region" description="Low complexity" evidence="2">
    <location>
        <begin position="98"/>
        <end position="116"/>
    </location>
</feature>
<reference evidence="4" key="1">
    <citation type="journal article" date="2023" name="Commun. Biol.">
        <title>Genome analysis of Parmales, the sister group of diatoms, reveals the evolutionary specialization of diatoms from phago-mixotrophs to photoautotrophs.</title>
        <authorList>
            <person name="Ban H."/>
            <person name="Sato S."/>
            <person name="Yoshikawa S."/>
            <person name="Yamada K."/>
            <person name="Nakamura Y."/>
            <person name="Ichinomiya M."/>
            <person name="Sato N."/>
            <person name="Blanc-Mathieu R."/>
            <person name="Endo H."/>
            <person name="Kuwata A."/>
            <person name="Ogata H."/>
        </authorList>
    </citation>
    <scope>NUCLEOTIDE SEQUENCE [LARGE SCALE GENOMIC DNA]</scope>
</reference>
<organism evidence="3 4">
    <name type="scientific">Triparma columacea</name>
    <dbReference type="NCBI Taxonomy" id="722753"/>
    <lineage>
        <taxon>Eukaryota</taxon>
        <taxon>Sar</taxon>
        <taxon>Stramenopiles</taxon>
        <taxon>Ochrophyta</taxon>
        <taxon>Bolidophyceae</taxon>
        <taxon>Parmales</taxon>
        <taxon>Triparmaceae</taxon>
        <taxon>Triparma</taxon>
    </lineage>
</organism>
<dbReference type="PANTHER" id="PTHR13015">
    <property type="entry name" value="PROTEIN AD-016-RELATED"/>
    <property type="match status" value="1"/>
</dbReference>
<accession>A0A9W7L597</accession>
<feature type="compositionally biased region" description="Low complexity" evidence="2">
    <location>
        <begin position="73"/>
        <end position="87"/>
    </location>
</feature>
<dbReference type="OrthoDB" id="268027at2759"/>
<dbReference type="Proteomes" id="UP001165065">
    <property type="component" value="Unassembled WGS sequence"/>
</dbReference>
<dbReference type="PANTHER" id="PTHR13015:SF0">
    <property type="entry name" value="WASH COMPLEX SUBUNIT 3"/>
    <property type="match status" value="1"/>
</dbReference>
<sequence>MATTTRLEFTQASPLPAATVSLLINNFILNTSRFLNSFVASADAKLAGVSSKISNVETMMTILEAKLASVPDADPAEAPTTAAQGGPSNEGGEGSSGGASATASSTAEPSAEEAAPTTAIVPAADPNQIAISKHPDYIAFFKQLKVGAPLPAVQMKVSAAGLDPSMMELDPETLVPFEGGGEEEQAEAGETE</sequence>
<dbReference type="InterPro" id="IPR019309">
    <property type="entry name" value="WASHC3"/>
</dbReference>
<feature type="compositionally biased region" description="Gly residues" evidence="2">
    <location>
        <begin position="88"/>
        <end position="97"/>
    </location>
</feature>
<evidence type="ECO:0000256" key="1">
    <source>
        <dbReference type="ARBA" id="ARBA00006290"/>
    </source>
</evidence>
<proteinExistence type="inferred from homology"/>
<gene>
    <name evidence="3" type="ORF">TrCOL_g6245</name>
</gene>